<dbReference type="Proteomes" id="UP001233360">
    <property type="component" value="Unassembled WGS sequence"/>
</dbReference>
<accession>A0ABU0UY53</accession>
<gene>
    <name evidence="2" type="ORF">QE380_002407</name>
</gene>
<reference evidence="2 3" key="1">
    <citation type="submission" date="2023-07" db="EMBL/GenBank/DDBJ databases">
        <title>Functional and genomic diversity of the sorghum phyllosphere microbiome.</title>
        <authorList>
            <person name="Shade A."/>
        </authorList>
    </citation>
    <scope>NUCLEOTIDE SEQUENCE [LARGE SCALE GENOMIC DNA]</scope>
    <source>
        <strain evidence="2 3">SORGH_AS_0887</strain>
    </source>
</reference>
<evidence type="ECO:0000256" key="1">
    <source>
        <dbReference type="SAM" id="MobiDB-lite"/>
    </source>
</evidence>
<name>A0ABU0UY53_ACIBI</name>
<feature type="compositionally biased region" description="Basic and acidic residues" evidence="1">
    <location>
        <begin position="66"/>
        <end position="83"/>
    </location>
</feature>
<proteinExistence type="predicted"/>
<dbReference type="EMBL" id="JAUTBK010000002">
    <property type="protein sequence ID" value="MDQ1209484.1"/>
    <property type="molecule type" value="Genomic_DNA"/>
</dbReference>
<protein>
    <submittedName>
        <fullName evidence="2">Uncharacterized protein</fullName>
    </submittedName>
</protein>
<sequence>MIEYLIIAVLVIWSALVVFKKVFPKTATRTFMALSERCEQQGWHALAKYLKPKMVAGCGGGCGCSTEDKPAPKTQEIKPVKWH</sequence>
<organism evidence="2 3">
    <name type="scientific">Acinetobacter baylyi</name>
    <dbReference type="NCBI Taxonomy" id="202950"/>
    <lineage>
        <taxon>Bacteria</taxon>
        <taxon>Pseudomonadati</taxon>
        <taxon>Pseudomonadota</taxon>
        <taxon>Gammaproteobacteria</taxon>
        <taxon>Moraxellales</taxon>
        <taxon>Moraxellaceae</taxon>
        <taxon>Acinetobacter</taxon>
    </lineage>
</organism>
<keyword evidence="3" id="KW-1185">Reference proteome</keyword>
<dbReference type="Pfam" id="PF20228">
    <property type="entry name" value="DUF6587"/>
    <property type="match status" value="1"/>
</dbReference>
<dbReference type="RefSeq" id="WP_004920700.1">
    <property type="nucleotide sequence ID" value="NZ_BCMA01000002.1"/>
</dbReference>
<comment type="caution">
    <text evidence="2">The sequence shown here is derived from an EMBL/GenBank/DDBJ whole genome shotgun (WGS) entry which is preliminary data.</text>
</comment>
<dbReference type="GeneID" id="45232783"/>
<evidence type="ECO:0000313" key="2">
    <source>
        <dbReference type="EMBL" id="MDQ1209484.1"/>
    </source>
</evidence>
<dbReference type="InterPro" id="IPR046494">
    <property type="entry name" value="DUF6587"/>
</dbReference>
<feature type="region of interest" description="Disordered" evidence="1">
    <location>
        <begin position="63"/>
        <end position="83"/>
    </location>
</feature>
<evidence type="ECO:0000313" key="3">
    <source>
        <dbReference type="Proteomes" id="UP001233360"/>
    </source>
</evidence>